<accession>A0ACA9QRU9</accession>
<sequence length="264" mass="28985">SELCSPPMSWFPNTLDKAPSWHFDAISLVAVLGDSTITEHAQTLTASSLCLIPRLIPAPQALVKTTRPSRLPAVPAIIFGVHSGTRIDELNFYANLIHDIGSLKPLQFKAYKITRNLPASESEKARVRDNEKGEGIQYKVVQAQATGTNVVKPTVFIRTWSPLNFISVGSVLLTIGLIVWACLLHDGVGVIALSAMSFSALFVGLASRWSPRLTMRPTNAACPPGDIVIRTREGAFVVVECVEEITRELYTGTEYADYWISDRY</sequence>
<protein>
    <submittedName>
        <fullName evidence="1">5324_t:CDS:1</fullName>
    </submittedName>
</protein>
<dbReference type="Proteomes" id="UP000789525">
    <property type="component" value="Unassembled WGS sequence"/>
</dbReference>
<gene>
    <name evidence="1" type="ORF">ACOLOM_LOCUS13037</name>
</gene>
<name>A0ACA9QRU9_9GLOM</name>
<evidence type="ECO:0000313" key="2">
    <source>
        <dbReference type="Proteomes" id="UP000789525"/>
    </source>
</evidence>
<keyword evidence="2" id="KW-1185">Reference proteome</keyword>
<proteinExistence type="predicted"/>
<comment type="caution">
    <text evidence="1">The sequence shown here is derived from an EMBL/GenBank/DDBJ whole genome shotgun (WGS) entry which is preliminary data.</text>
</comment>
<organism evidence="1 2">
    <name type="scientific">Acaulospora colombiana</name>
    <dbReference type="NCBI Taxonomy" id="27376"/>
    <lineage>
        <taxon>Eukaryota</taxon>
        <taxon>Fungi</taxon>
        <taxon>Fungi incertae sedis</taxon>
        <taxon>Mucoromycota</taxon>
        <taxon>Glomeromycotina</taxon>
        <taxon>Glomeromycetes</taxon>
        <taxon>Diversisporales</taxon>
        <taxon>Acaulosporaceae</taxon>
        <taxon>Acaulospora</taxon>
    </lineage>
</organism>
<evidence type="ECO:0000313" key="1">
    <source>
        <dbReference type="EMBL" id="CAG8757543.1"/>
    </source>
</evidence>
<feature type="non-terminal residue" evidence="1">
    <location>
        <position position="1"/>
    </location>
</feature>
<reference evidence="1" key="1">
    <citation type="submission" date="2021-06" db="EMBL/GenBank/DDBJ databases">
        <authorList>
            <person name="Kallberg Y."/>
            <person name="Tangrot J."/>
            <person name="Rosling A."/>
        </authorList>
    </citation>
    <scope>NUCLEOTIDE SEQUENCE</scope>
    <source>
        <strain evidence="1">CL356</strain>
    </source>
</reference>
<dbReference type="EMBL" id="CAJVPT010056895">
    <property type="protein sequence ID" value="CAG8757543.1"/>
    <property type="molecule type" value="Genomic_DNA"/>
</dbReference>